<comment type="subcellular location">
    <subcellularLocation>
        <location evidence="1 12">Nucleus</location>
    </subcellularLocation>
</comment>
<dbReference type="AlphaFoldDB" id="A0A9P0FC79"/>
<keyword evidence="10 12" id="KW-0804">Transcription</keyword>
<evidence type="ECO:0000256" key="10">
    <source>
        <dbReference type="ARBA" id="ARBA00023163"/>
    </source>
</evidence>
<dbReference type="CDD" id="cd07973">
    <property type="entry name" value="Spt4"/>
    <property type="match status" value="1"/>
</dbReference>
<dbReference type="SMART" id="SM01389">
    <property type="entry name" value="Spt4"/>
    <property type="match status" value="1"/>
</dbReference>
<dbReference type="GO" id="GO:0006355">
    <property type="term" value="P:regulation of DNA-templated transcription"/>
    <property type="evidence" value="ECO:0007669"/>
    <property type="project" value="InterPro"/>
</dbReference>
<feature type="domain" description="Spt4/RpoE2 zinc finger" evidence="13">
    <location>
        <begin position="13"/>
        <end position="90"/>
    </location>
</feature>
<proteinExistence type="inferred from homology"/>
<organism evidence="14 15">
    <name type="scientific">Brassicogethes aeneus</name>
    <name type="common">Rape pollen beetle</name>
    <name type="synonym">Meligethes aeneus</name>
    <dbReference type="NCBI Taxonomy" id="1431903"/>
    <lineage>
        <taxon>Eukaryota</taxon>
        <taxon>Metazoa</taxon>
        <taxon>Ecdysozoa</taxon>
        <taxon>Arthropoda</taxon>
        <taxon>Hexapoda</taxon>
        <taxon>Insecta</taxon>
        <taxon>Pterygota</taxon>
        <taxon>Neoptera</taxon>
        <taxon>Endopterygota</taxon>
        <taxon>Coleoptera</taxon>
        <taxon>Polyphaga</taxon>
        <taxon>Cucujiformia</taxon>
        <taxon>Nitidulidae</taxon>
        <taxon>Meligethinae</taxon>
        <taxon>Brassicogethes</taxon>
    </lineage>
</organism>
<dbReference type="Gene3D" id="3.30.40.210">
    <property type="match status" value="1"/>
</dbReference>
<reference evidence="14" key="1">
    <citation type="submission" date="2021-12" db="EMBL/GenBank/DDBJ databases">
        <authorList>
            <person name="King R."/>
        </authorList>
    </citation>
    <scope>NUCLEOTIDE SEQUENCE</scope>
</reference>
<evidence type="ECO:0000313" key="14">
    <source>
        <dbReference type="EMBL" id="CAH0547919.1"/>
    </source>
</evidence>
<dbReference type="PANTHER" id="PTHR12882">
    <property type="entry name" value="SUPPRESSOR OF TY 4"/>
    <property type="match status" value="1"/>
</dbReference>
<evidence type="ECO:0000256" key="5">
    <source>
        <dbReference type="ARBA" id="ARBA00022723"/>
    </source>
</evidence>
<dbReference type="InterPro" id="IPR029040">
    <property type="entry name" value="RPABC4/Spt4"/>
</dbReference>
<dbReference type="InterPro" id="IPR009287">
    <property type="entry name" value="Spt4"/>
</dbReference>
<evidence type="ECO:0000256" key="2">
    <source>
        <dbReference type="ARBA" id="ARBA00010464"/>
    </source>
</evidence>
<dbReference type="GO" id="GO:0140673">
    <property type="term" value="P:transcription elongation-coupled chromatin remodeling"/>
    <property type="evidence" value="ECO:0007669"/>
    <property type="project" value="InterPro"/>
</dbReference>
<evidence type="ECO:0000256" key="6">
    <source>
        <dbReference type="ARBA" id="ARBA00022771"/>
    </source>
</evidence>
<keyword evidence="7" id="KW-0862">Zinc</keyword>
<evidence type="ECO:0000256" key="4">
    <source>
        <dbReference type="ARBA" id="ARBA00022491"/>
    </source>
</evidence>
<dbReference type="PANTHER" id="PTHR12882:SF1">
    <property type="entry name" value="TRANSCRIPTION ELONGATION FACTOR SPT4"/>
    <property type="match status" value="1"/>
</dbReference>
<dbReference type="PIRSF" id="PIRSF025023">
    <property type="entry name" value="Spt4"/>
    <property type="match status" value="1"/>
</dbReference>
<keyword evidence="9" id="KW-0010">Activator</keyword>
<dbReference type="Proteomes" id="UP001154078">
    <property type="component" value="Chromosome 1"/>
</dbReference>
<evidence type="ECO:0000256" key="9">
    <source>
        <dbReference type="ARBA" id="ARBA00023159"/>
    </source>
</evidence>
<keyword evidence="4" id="KW-0678">Repressor</keyword>
<evidence type="ECO:0000256" key="1">
    <source>
        <dbReference type="ARBA" id="ARBA00004123"/>
    </source>
</evidence>
<keyword evidence="8" id="KW-0805">Transcription regulation</keyword>
<dbReference type="GO" id="GO:0008270">
    <property type="term" value="F:zinc ion binding"/>
    <property type="evidence" value="ECO:0007669"/>
    <property type="project" value="UniProtKB-KW"/>
</dbReference>
<evidence type="ECO:0000256" key="12">
    <source>
        <dbReference type="PIRNR" id="PIRNR025023"/>
    </source>
</evidence>
<evidence type="ECO:0000256" key="8">
    <source>
        <dbReference type="ARBA" id="ARBA00023015"/>
    </source>
</evidence>
<dbReference type="OrthoDB" id="248751at2759"/>
<dbReference type="FunFam" id="3.30.40.210:FF:000001">
    <property type="entry name" value="Transcription elongation factor SPT4"/>
    <property type="match status" value="1"/>
</dbReference>
<dbReference type="SUPFAM" id="SSF63393">
    <property type="entry name" value="RNA polymerase subunits"/>
    <property type="match status" value="1"/>
</dbReference>
<dbReference type="InterPro" id="IPR038510">
    <property type="entry name" value="Spt4_sf"/>
</dbReference>
<sequence>MSYSSIPKDLRGLRACLSCSLIKSFDQFENDGCENCEDFLRMRNNSDNVLDCTSKNFDGMVASMSPAESWVAKWQRIATFCPGVYAISVSGHLPHSITKEMKRNGINLRSRDTSQRH</sequence>
<dbReference type="Pfam" id="PF06093">
    <property type="entry name" value="Spt4"/>
    <property type="match status" value="1"/>
</dbReference>
<keyword evidence="11 12" id="KW-0539">Nucleus</keyword>
<keyword evidence="5" id="KW-0479">Metal-binding</keyword>
<protein>
    <recommendedName>
        <fullName evidence="3 12">Transcription elongation factor SPT4</fullName>
    </recommendedName>
</protein>
<accession>A0A9P0FC79</accession>
<evidence type="ECO:0000313" key="15">
    <source>
        <dbReference type="Proteomes" id="UP001154078"/>
    </source>
</evidence>
<name>A0A9P0FC79_BRAAE</name>
<evidence type="ECO:0000256" key="3">
    <source>
        <dbReference type="ARBA" id="ARBA00020182"/>
    </source>
</evidence>
<dbReference type="GO" id="GO:0032044">
    <property type="term" value="C:DSIF complex"/>
    <property type="evidence" value="ECO:0007669"/>
    <property type="project" value="TreeGrafter"/>
</dbReference>
<evidence type="ECO:0000256" key="11">
    <source>
        <dbReference type="ARBA" id="ARBA00023242"/>
    </source>
</evidence>
<evidence type="ECO:0000256" key="7">
    <source>
        <dbReference type="ARBA" id="ARBA00022833"/>
    </source>
</evidence>
<dbReference type="GO" id="GO:0000993">
    <property type="term" value="F:RNA polymerase II complex binding"/>
    <property type="evidence" value="ECO:0007669"/>
    <property type="project" value="TreeGrafter"/>
</dbReference>
<comment type="function">
    <text evidence="12">Component of the DRB sensitivity-inducing factor complex (DSIF complex), which regulates transcription elongation by RNA polymerase II.</text>
</comment>
<evidence type="ECO:0000259" key="13">
    <source>
        <dbReference type="SMART" id="SM01389"/>
    </source>
</evidence>
<keyword evidence="6" id="KW-0863">Zinc-finger</keyword>
<gene>
    <name evidence="14" type="ORF">MELIAE_LOCUS1807</name>
</gene>
<keyword evidence="15" id="KW-1185">Reference proteome</keyword>
<dbReference type="InterPro" id="IPR022800">
    <property type="entry name" value="Spt4/RpoE2_Znf"/>
</dbReference>
<comment type="similarity">
    <text evidence="2 12">Belongs to the SPT4 family.</text>
</comment>
<dbReference type="EMBL" id="OV121132">
    <property type="protein sequence ID" value="CAH0547919.1"/>
    <property type="molecule type" value="Genomic_DNA"/>
</dbReference>